<reference evidence="1 2" key="1">
    <citation type="submission" date="2018-01" db="EMBL/GenBank/DDBJ databases">
        <authorList>
            <person name="Gaut B.S."/>
            <person name="Morton B.R."/>
            <person name="Clegg M.T."/>
            <person name="Duvall M.R."/>
        </authorList>
    </citation>
    <scope>NUCLEOTIDE SEQUENCE [LARGE SCALE GENOMIC DNA]</scope>
    <source>
        <strain evidence="1">Cupriavidus taiwanensis LMG 19425</strain>
        <plasmid evidence="2">Plasmid iii</plasmid>
    </source>
</reference>
<keyword evidence="1" id="KW-0614">Plasmid</keyword>
<dbReference type="EMBL" id="LT991978">
    <property type="protein sequence ID" value="SPK77365.1"/>
    <property type="molecule type" value="Genomic_DNA"/>
</dbReference>
<dbReference type="Proteomes" id="UP000255505">
    <property type="component" value="Plasmid III"/>
</dbReference>
<geneLocation type="plasmid" evidence="1">
    <name>III</name>
</geneLocation>
<evidence type="ECO:0000313" key="2">
    <source>
        <dbReference type="Proteomes" id="UP000255505"/>
    </source>
</evidence>
<protein>
    <submittedName>
        <fullName evidence="1">Uncharacterized protein</fullName>
    </submittedName>
</protein>
<evidence type="ECO:0000313" key="1">
    <source>
        <dbReference type="EMBL" id="SPK77365.1"/>
    </source>
</evidence>
<accession>A0A375IW19</accession>
<name>A0A375IW19_9BURK</name>
<sequence length="58" mass="6598">MFNLASRQHPALCVLDEPHPARGQRTQWAFGMPAYAHAADWDHHGRHRPALIGSDSRR</sequence>
<organism evidence="1 2">
    <name type="scientific">Cupriavidus taiwanensis</name>
    <dbReference type="NCBI Taxonomy" id="164546"/>
    <lineage>
        <taxon>Bacteria</taxon>
        <taxon>Pseudomonadati</taxon>
        <taxon>Pseudomonadota</taxon>
        <taxon>Betaproteobacteria</taxon>
        <taxon>Burkholderiales</taxon>
        <taxon>Burkholderiaceae</taxon>
        <taxon>Cupriavidus</taxon>
    </lineage>
</organism>
<proteinExistence type="predicted"/>
<dbReference type="AlphaFoldDB" id="A0A375IW19"/>
<gene>
    <name evidence="1" type="ORF">CT19425_P30214</name>
</gene>